<name>A0AAW1XHI2_RUBAR</name>
<evidence type="ECO:0000313" key="2">
    <source>
        <dbReference type="Proteomes" id="UP001457282"/>
    </source>
</evidence>
<keyword evidence="2" id="KW-1185">Reference proteome</keyword>
<reference evidence="1 2" key="1">
    <citation type="journal article" date="2023" name="G3 (Bethesda)">
        <title>A chromosome-length genome assembly and annotation of blackberry (Rubus argutus, cv. 'Hillquist').</title>
        <authorList>
            <person name="Bruna T."/>
            <person name="Aryal R."/>
            <person name="Dudchenko O."/>
            <person name="Sargent D.J."/>
            <person name="Mead D."/>
            <person name="Buti M."/>
            <person name="Cavallini A."/>
            <person name="Hytonen T."/>
            <person name="Andres J."/>
            <person name="Pham M."/>
            <person name="Weisz D."/>
            <person name="Mascagni F."/>
            <person name="Usai G."/>
            <person name="Natali L."/>
            <person name="Bassil N."/>
            <person name="Fernandez G.E."/>
            <person name="Lomsadze A."/>
            <person name="Armour M."/>
            <person name="Olukolu B."/>
            <person name="Poorten T."/>
            <person name="Britton C."/>
            <person name="Davik J."/>
            <person name="Ashrafi H."/>
            <person name="Aiden E.L."/>
            <person name="Borodovsky M."/>
            <person name="Worthington M."/>
        </authorList>
    </citation>
    <scope>NUCLEOTIDE SEQUENCE [LARGE SCALE GENOMIC DNA]</scope>
    <source>
        <strain evidence="1">PI 553951</strain>
    </source>
</reference>
<evidence type="ECO:0000313" key="1">
    <source>
        <dbReference type="EMBL" id="KAK9935220.1"/>
    </source>
</evidence>
<dbReference type="AlphaFoldDB" id="A0AAW1XHI2"/>
<dbReference type="EMBL" id="JBEDUW010000004">
    <property type="protein sequence ID" value="KAK9935220.1"/>
    <property type="molecule type" value="Genomic_DNA"/>
</dbReference>
<dbReference type="Proteomes" id="UP001457282">
    <property type="component" value="Unassembled WGS sequence"/>
</dbReference>
<proteinExistence type="predicted"/>
<accession>A0AAW1XHI2</accession>
<sequence>MDYLPRFPDVSIHGPTFGPGPFKSNRDTFVLMAEAEFRTMFNGLFQIWDRRRSGKYLKLKRPMSVSHALIFKVDGTPSTLVLILVPTT</sequence>
<organism evidence="1 2">
    <name type="scientific">Rubus argutus</name>
    <name type="common">Southern blackberry</name>
    <dbReference type="NCBI Taxonomy" id="59490"/>
    <lineage>
        <taxon>Eukaryota</taxon>
        <taxon>Viridiplantae</taxon>
        <taxon>Streptophyta</taxon>
        <taxon>Embryophyta</taxon>
        <taxon>Tracheophyta</taxon>
        <taxon>Spermatophyta</taxon>
        <taxon>Magnoliopsida</taxon>
        <taxon>eudicotyledons</taxon>
        <taxon>Gunneridae</taxon>
        <taxon>Pentapetalae</taxon>
        <taxon>rosids</taxon>
        <taxon>fabids</taxon>
        <taxon>Rosales</taxon>
        <taxon>Rosaceae</taxon>
        <taxon>Rosoideae</taxon>
        <taxon>Rosoideae incertae sedis</taxon>
        <taxon>Rubus</taxon>
    </lineage>
</organism>
<protein>
    <submittedName>
        <fullName evidence="1">Uncharacterized protein</fullName>
    </submittedName>
</protein>
<comment type="caution">
    <text evidence="1">The sequence shown here is derived from an EMBL/GenBank/DDBJ whole genome shotgun (WGS) entry which is preliminary data.</text>
</comment>
<gene>
    <name evidence="1" type="ORF">M0R45_022330</name>
</gene>